<dbReference type="RefSeq" id="WP_203382332.1">
    <property type="nucleotide sequence ID" value="NZ_JAENHP010000023.1"/>
</dbReference>
<dbReference type="EMBL" id="JAENHP010000023">
    <property type="protein sequence ID" value="MBM2622054.1"/>
    <property type="molecule type" value="Genomic_DNA"/>
</dbReference>
<feature type="domain" description="PET hydrolase/cutinase-like" evidence="2">
    <location>
        <begin position="176"/>
        <end position="267"/>
    </location>
</feature>
<evidence type="ECO:0000256" key="1">
    <source>
        <dbReference type="SAM" id="SignalP"/>
    </source>
</evidence>
<feature type="chain" id="PRO_5047289741" description="PET hydrolase/cutinase-like domain-containing protein" evidence="1">
    <location>
        <begin position="27"/>
        <end position="434"/>
    </location>
</feature>
<dbReference type="PANTHER" id="PTHR33428">
    <property type="entry name" value="CHLOROPHYLLASE-2, CHLOROPLASTIC"/>
    <property type="match status" value="1"/>
</dbReference>
<evidence type="ECO:0000313" key="4">
    <source>
        <dbReference type="Proteomes" id="UP000632138"/>
    </source>
</evidence>
<feature type="signal peptide" evidence="1">
    <location>
        <begin position="1"/>
        <end position="26"/>
    </location>
</feature>
<evidence type="ECO:0000313" key="3">
    <source>
        <dbReference type="EMBL" id="MBM2622054.1"/>
    </source>
</evidence>
<keyword evidence="1" id="KW-0732">Signal</keyword>
<reference evidence="3 4" key="1">
    <citation type="submission" date="2021-01" db="EMBL/GenBank/DDBJ databases">
        <title>Actinoplanes sp. nov. LDG1-06 isolated from lichen.</title>
        <authorList>
            <person name="Saeng-In P."/>
            <person name="Phongsopitanun W."/>
            <person name="Kanchanasin P."/>
            <person name="Yuki M."/>
            <person name="Kudo T."/>
            <person name="Ohkuma M."/>
            <person name="Tanasupawat S."/>
        </authorList>
    </citation>
    <scope>NUCLEOTIDE SEQUENCE [LARGE SCALE GENOMIC DNA]</scope>
    <source>
        <strain evidence="3 4">LDG1-06</strain>
    </source>
</reference>
<sequence>MRSINMRVAILAAAAVLLSGAAPAAAAGTAKQAGAGSVEAATKAKPADPTAYGRHAVATADYSLGDSAFAIPGFHTFGTDQVAPLELAGRVHYPRDLTKGRYPLVMFAHGLFSTCADRAASAEFDAATGVLYGPDAPEDEAEVARLEAIIERTGALLNQWPCAPGTPGIPSLRGYDYVARQLASHGFVVVSIGVNGVNIGDMGQDQDDARAKVANKHLKMWRDLVTSGRGALAGRLPAAFRGHVDLQRVGLVGHSRGGRGVMTQAADVNASSIPEGVRLGAVLGLEAVGYFRADDDPQWETPYLVTRIPSASIVGTCGYGSTDYFDHLRGRNQAPAHLWTIHGANHNFFNTQWSPESGQVQAVDDALPLPEPGKCGPEGALDRKLSEAQQRRVGAAYISAFFRRYLGGEKSLDPMLTGRTHPMAGITAVDVRSS</sequence>
<comment type="caution">
    <text evidence="3">The sequence shown here is derived from an EMBL/GenBank/DDBJ whole genome shotgun (WGS) entry which is preliminary data.</text>
</comment>
<organism evidence="3 4">
    <name type="scientific">Paractinoplanes ovalisporus</name>
    <dbReference type="NCBI Taxonomy" id="2810368"/>
    <lineage>
        <taxon>Bacteria</taxon>
        <taxon>Bacillati</taxon>
        <taxon>Actinomycetota</taxon>
        <taxon>Actinomycetes</taxon>
        <taxon>Micromonosporales</taxon>
        <taxon>Micromonosporaceae</taxon>
        <taxon>Paractinoplanes</taxon>
    </lineage>
</organism>
<dbReference type="Gene3D" id="3.40.50.1820">
    <property type="entry name" value="alpha/beta hydrolase"/>
    <property type="match status" value="1"/>
</dbReference>
<protein>
    <recommendedName>
        <fullName evidence="2">PET hydrolase/cutinase-like domain-containing protein</fullName>
    </recommendedName>
</protein>
<proteinExistence type="predicted"/>
<name>A0ABS2ASC4_9ACTN</name>
<evidence type="ECO:0000259" key="2">
    <source>
        <dbReference type="Pfam" id="PF12740"/>
    </source>
</evidence>
<dbReference type="InterPro" id="IPR029058">
    <property type="entry name" value="AB_hydrolase_fold"/>
</dbReference>
<dbReference type="Pfam" id="PF12740">
    <property type="entry name" value="PETase"/>
    <property type="match status" value="1"/>
</dbReference>
<gene>
    <name evidence="3" type="ORF">JIG36_41780</name>
</gene>
<dbReference type="InterPro" id="IPR041127">
    <property type="entry name" value="PET_hydrolase/cutinase-like"/>
</dbReference>
<keyword evidence="4" id="KW-1185">Reference proteome</keyword>
<dbReference type="SUPFAM" id="SSF53474">
    <property type="entry name" value="alpha/beta-Hydrolases"/>
    <property type="match status" value="1"/>
</dbReference>
<dbReference type="PANTHER" id="PTHR33428:SF2">
    <property type="entry name" value="CHLOROPHYLLASE-2"/>
    <property type="match status" value="1"/>
</dbReference>
<dbReference type="Proteomes" id="UP000632138">
    <property type="component" value="Unassembled WGS sequence"/>
</dbReference>
<accession>A0ABS2ASC4</accession>